<dbReference type="RefSeq" id="WP_011680150.1">
    <property type="nucleotide sequence ID" value="NZ_AP017936.1"/>
</dbReference>
<dbReference type="OMA" id="HRIKKGH"/>
<evidence type="ECO:0000313" key="1">
    <source>
        <dbReference type="EMBL" id="MQR26445.1"/>
    </source>
</evidence>
<comment type="caution">
    <text evidence="1">The sequence shown here is derived from an EMBL/GenBank/DDBJ whole genome shotgun (WGS) entry which is preliminary data.</text>
</comment>
<protein>
    <submittedName>
        <fullName evidence="1">Uncharacterized protein</fullName>
    </submittedName>
</protein>
<organism evidence="1 2">
    <name type="scientific">Leuconostoc mesenteroides</name>
    <dbReference type="NCBI Taxonomy" id="1245"/>
    <lineage>
        <taxon>Bacteria</taxon>
        <taxon>Bacillati</taxon>
        <taxon>Bacillota</taxon>
        <taxon>Bacilli</taxon>
        <taxon>Lactobacillales</taxon>
        <taxon>Lactobacillaceae</taxon>
        <taxon>Leuconostoc</taxon>
    </lineage>
</organism>
<gene>
    <name evidence="1" type="ORF">GFV13_03945</name>
</gene>
<dbReference type="Proteomes" id="UP000469952">
    <property type="component" value="Unassembled WGS sequence"/>
</dbReference>
<dbReference type="GeneID" id="29577382"/>
<dbReference type="AlphaFoldDB" id="A0A222YG86"/>
<reference evidence="1 2" key="1">
    <citation type="submission" date="2019-10" db="EMBL/GenBank/DDBJ databases">
        <title>WGS of Leuconostoc mesenteroides.</title>
        <authorList>
            <person name="Melo Bolivar J."/>
            <person name="Marino-Ramirez L."/>
            <person name="Villamil Diaz L.M."/>
        </authorList>
    </citation>
    <scope>NUCLEOTIDE SEQUENCE [LARGE SCALE GENOMIC DNA]</scope>
    <source>
        <strain evidence="1 2">M11</strain>
    </source>
</reference>
<dbReference type="EMBL" id="WIPA01000004">
    <property type="protein sequence ID" value="MQR26445.1"/>
    <property type="molecule type" value="Genomic_DNA"/>
</dbReference>
<accession>A0A222YG86</accession>
<evidence type="ECO:0000313" key="2">
    <source>
        <dbReference type="Proteomes" id="UP000469952"/>
    </source>
</evidence>
<proteinExistence type="predicted"/>
<name>A0A222YG86_LEUME</name>
<dbReference type="OrthoDB" id="2144181at2"/>
<sequence length="106" mass="11706">MKQIFQFIGAVVTAIIGLLILIPVILTIIGVAVPVVLSIIGIALFVALIIAAVAGIIGLVAFWRFRKNIKDNEFEFVRNGKHFNIHISKDGTKVNHRRDVTNDDED</sequence>